<dbReference type="EMBL" id="BSUM01000001">
    <property type="protein sequence ID" value="GMA30084.1"/>
    <property type="molecule type" value="Genomic_DNA"/>
</dbReference>
<gene>
    <name evidence="2" type="ORF">GCM10025875_00760</name>
</gene>
<evidence type="ECO:0008006" key="4">
    <source>
        <dbReference type="Google" id="ProtNLM"/>
    </source>
</evidence>
<dbReference type="InterPro" id="IPR036098">
    <property type="entry name" value="Thymidylate_synthase_ThyX_sf"/>
</dbReference>
<name>A0AA37UGR3_9MICO</name>
<dbReference type="Proteomes" id="UP001157161">
    <property type="component" value="Unassembled WGS sequence"/>
</dbReference>
<dbReference type="GO" id="GO:0006231">
    <property type="term" value="P:dTMP biosynthetic process"/>
    <property type="evidence" value="ECO:0007669"/>
    <property type="project" value="InterPro"/>
</dbReference>
<evidence type="ECO:0000313" key="2">
    <source>
        <dbReference type="EMBL" id="GMA30084.1"/>
    </source>
</evidence>
<evidence type="ECO:0000256" key="1">
    <source>
        <dbReference type="SAM" id="MobiDB-lite"/>
    </source>
</evidence>
<keyword evidence="3" id="KW-1185">Reference proteome</keyword>
<dbReference type="RefSeq" id="WP_284248523.1">
    <property type="nucleotide sequence ID" value="NZ_BSUM01000001.1"/>
</dbReference>
<accession>A0AA37UGR3</accession>
<dbReference type="Gene3D" id="3.30.1360.170">
    <property type="match status" value="1"/>
</dbReference>
<dbReference type="SUPFAM" id="SSF69796">
    <property type="entry name" value="Thymidylate synthase-complementing protein Thy1"/>
    <property type="match status" value="1"/>
</dbReference>
<dbReference type="GO" id="GO:0050797">
    <property type="term" value="F:thymidylate synthase (FAD) activity"/>
    <property type="evidence" value="ECO:0007669"/>
    <property type="project" value="InterPro"/>
</dbReference>
<proteinExistence type="predicted"/>
<evidence type="ECO:0000313" key="3">
    <source>
        <dbReference type="Proteomes" id="UP001157161"/>
    </source>
</evidence>
<organism evidence="2 3">
    <name type="scientific">Litorihabitans aurantiacus</name>
    <dbReference type="NCBI Taxonomy" id="1930061"/>
    <lineage>
        <taxon>Bacteria</taxon>
        <taxon>Bacillati</taxon>
        <taxon>Actinomycetota</taxon>
        <taxon>Actinomycetes</taxon>
        <taxon>Micrococcales</taxon>
        <taxon>Beutenbergiaceae</taxon>
        <taxon>Litorihabitans</taxon>
    </lineage>
</organism>
<feature type="region of interest" description="Disordered" evidence="1">
    <location>
        <begin position="1"/>
        <end position="22"/>
    </location>
</feature>
<sequence>MATAPTSSATTDDAGAADAPATAGPSAITAELVADSVSPAGVRLSTMVVTVPRSALAELNTHRVFSRNSSSSRAVPIQRMIDYVATTPYVPRAFSLHKPGMNAHEFVEPGSERWDEVLRWWLDSADQALERAREGIALGLHKQDVNRILEPYLMHTVVVSSTDWDNFFEQRLATDEQGQPLAYLPIYDAALAMREALAASTPRETPDGAWHTPFVTDDEAATLGPDGARAVAAARCARVSYFTPTGDRVVGAGPSLEADLALSERLIEPSPGTAPHMSPFEHVATPQEPGTGNFRGWRQWRAEIEQRWQVRA</sequence>
<reference evidence="2" key="1">
    <citation type="journal article" date="2014" name="Int. J. Syst. Evol. Microbiol.">
        <title>Complete genome sequence of Corynebacterium casei LMG S-19264T (=DSM 44701T), isolated from a smear-ripened cheese.</title>
        <authorList>
            <consortium name="US DOE Joint Genome Institute (JGI-PGF)"/>
            <person name="Walter F."/>
            <person name="Albersmeier A."/>
            <person name="Kalinowski J."/>
            <person name="Ruckert C."/>
        </authorList>
    </citation>
    <scope>NUCLEOTIDE SEQUENCE</scope>
    <source>
        <strain evidence="2">NBRC 112290</strain>
    </source>
</reference>
<dbReference type="GO" id="GO:0050660">
    <property type="term" value="F:flavin adenine dinucleotide binding"/>
    <property type="evidence" value="ECO:0007669"/>
    <property type="project" value="InterPro"/>
</dbReference>
<dbReference type="AlphaFoldDB" id="A0AA37UGR3"/>
<reference evidence="2" key="2">
    <citation type="submission" date="2023-02" db="EMBL/GenBank/DDBJ databases">
        <authorList>
            <person name="Sun Q."/>
            <person name="Mori K."/>
        </authorList>
    </citation>
    <scope>NUCLEOTIDE SEQUENCE</scope>
    <source>
        <strain evidence="2">NBRC 112290</strain>
    </source>
</reference>
<comment type="caution">
    <text evidence="2">The sequence shown here is derived from an EMBL/GenBank/DDBJ whole genome shotgun (WGS) entry which is preliminary data.</text>
</comment>
<protein>
    <recommendedName>
        <fullName evidence="4">Thymidylate synthase complementing protein</fullName>
    </recommendedName>
</protein>